<dbReference type="Proteomes" id="UP000295075">
    <property type="component" value="Unassembled WGS sequence"/>
</dbReference>
<dbReference type="PROSITE" id="PS50231">
    <property type="entry name" value="RICIN_B_LECTIN"/>
    <property type="match status" value="2"/>
</dbReference>
<proteinExistence type="predicted"/>
<sequence>MKLKSLLLCALVALTAALLPLPAHAIGVTPGTYVNYTFDTASLSQAEFRMTIDASPGRANVYWANQFGFTAGSVGGYTGLQTHRDGVGMFIYSLWNSTAWRAGDAGTYCIKFQEDGTGGSCRLDRTPVAGHTYAFAIADEGSGWYGVTVRDLTAGTAFKLGSLQTGDGNRISTSGMVSWTEYFDWNNSKATCDDEPYSKLTMPLPTSGSSTARFTGSSESSGCAADSQVTISGSTAVQENGIGNSSSGEIRGSGGCLDISGTDSTTVLLYNCTGGNNQNWVHAENDTLHALFSCLDASATQAGTVIAYSCHGGTNQQWTLASDGSLRVNGKCLTAPASLGNAVTVAACNNSAGQRWTLPS</sequence>
<dbReference type="SUPFAM" id="SSF50370">
    <property type="entry name" value="Ricin B-like lectins"/>
    <property type="match status" value="1"/>
</dbReference>
<protein>
    <submittedName>
        <fullName evidence="3">DUF3472 domain-containing protein</fullName>
    </submittedName>
</protein>
<dbReference type="Pfam" id="PF11958">
    <property type="entry name" value="DUF3472"/>
    <property type="match status" value="1"/>
</dbReference>
<dbReference type="OrthoDB" id="6017904at2"/>
<reference evidence="3 4" key="1">
    <citation type="submission" date="2019-03" db="EMBL/GenBank/DDBJ databases">
        <title>Draft genome sequences of novel Actinobacteria.</title>
        <authorList>
            <person name="Sahin N."/>
            <person name="Ay H."/>
            <person name="Saygin H."/>
        </authorList>
    </citation>
    <scope>NUCLEOTIDE SEQUENCE [LARGE SCALE GENOMIC DNA]</scope>
    <source>
        <strain evidence="3 4">JCM 30547</strain>
    </source>
</reference>
<dbReference type="RefSeq" id="WP_132414939.1">
    <property type="nucleotide sequence ID" value="NZ_SMKA01000327.1"/>
</dbReference>
<name>A0A4R4P118_9ACTN</name>
<evidence type="ECO:0000313" key="3">
    <source>
        <dbReference type="EMBL" id="TDC15931.1"/>
    </source>
</evidence>
<dbReference type="InterPro" id="IPR035992">
    <property type="entry name" value="Ricin_B-like_lectins"/>
</dbReference>
<dbReference type="InterPro" id="IPR021862">
    <property type="entry name" value="DUF3472"/>
</dbReference>
<accession>A0A4R4P118</accession>
<feature type="domain" description="Ricin B lectin" evidence="2">
    <location>
        <begin position="240"/>
        <end position="359"/>
    </location>
</feature>
<dbReference type="EMBL" id="SMKA01000327">
    <property type="protein sequence ID" value="TDC15931.1"/>
    <property type="molecule type" value="Genomic_DNA"/>
</dbReference>
<comment type="caution">
    <text evidence="3">The sequence shown here is derived from an EMBL/GenBank/DDBJ whole genome shotgun (WGS) entry which is preliminary data.</text>
</comment>
<dbReference type="Gene3D" id="2.80.10.50">
    <property type="match status" value="2"/>
</dbReference>
<feature type="signal peptide" evidence="1">
    <location>
        <begin position="1"/>
        <end position="25"/>
    </location>
</feature>
<dbReference type="AlphaFoldDB" id="A0A4R4P118"/>
<evidence type="ECO:0000259" key="2">
    <source>
        <dbReference type="SMART" id="SM00458"/>
    </source>
</evidence>
<dbReference type="InterPro" id="IPR000772">
    <property type="entry name" value="Ricin_B_lectin"/>
</dbReference>
<evidence type="ECO:0000313" key="4">
    <source>
        <dbReference type="Proteomes" id="UP000295075"/>
    </source>
</evidence>
<evidence type="ECO:0000256" key="1">
    <source>
        <dbReference type="SAM" id="SignalP"/>
    </source>
</evidence>
<feature type="chain" id="PRO_5020276617" evidence="1">
    <location>
        <begin position="26"/>
        <end position="360"/>
    </location>
</feature>
<dbReference type="SMART" id="SM00458">
    <property type="entry name" value="RICIN"/>
    <property type="match status" value="1"/>
</dbReference>
<organism evidence="3 4">
    <name type="scientific">Kribbella albertanoniae</name>
    <dbReference type="NCBI Taxonomy" id="1266829"/>
    <lineage>
        <taxon>Bacteria</taxon>
        <taxon>Bacillati</taxon>
        <taxon>Actinomycetota</taxon>
        <taxon>Actinomycetes</taxon>
        <taxon>Propionibacteriales</taxon>
        <taxon>Kribbellaceae</taxon>
        <taxon>Kribbella</taxon>
    </lineage>
</organism>
<dbReference type="Pfam" id="PF00652">
    <property type="entry name" value="Ricin_B_lectin"/>
    <property type="match status" value="1"/>
</dbReference>
<keyword evidence="1" id="KW-0732">Signal</keyword>
<keyword evidence="4" id="KW-1185">Reference proteome</keyword>
<gene>
    <name evidence="3" type="ORF">E1261_39835</name>
</gene>